<dbReference type="CDD" id="cd13616">
    <property type="entry name" value="PBP2_OsmF"/>
    <property type="match status" value="1"/>
</dbReference>
<dbReference type="InterPro" id="IPR007210">
    <property type="entry name" value="ABC_Gly_betaine_transp_sub-bd"/>
</dbReference>
<dbReference type="Gene3D" id="3.40.190.120">
    <property type="entry name" value="Osmoprotection protein (prox), domain 2"/>
    <property type="match status" value="1"/>
</dbReference>
<reference evidence="3" key="1">
    <citation type="submission" date="2016-12" db="EMBL/GenBank/DDBJ databases">
        <title>Draft genome sequence of Roseomonas mucosa strain AU37, isolated from a peripheral intravenous catheter.</title>
        <authorList>
            <person name="Choudhury M.A."/>
            <person name="Sidjabat H.E."/>
            <person name="Wailan A.M."/>
            <person name="Zhang L."/>
            <person name="Marsh N.M."/>
            <person name="Rickard C.M."/>
            <person name="Davies M."/>
            <person name="Mcmillan D.J."/>
        </authorList>
    </citation>
    <scope>NUCLEOTIDE SEQUENCE [LARGE SCALE GENOMIC DNA]</scope>
    <source>
        <strain evidence="3">AU37</strain>
    </source>
</reference>
<dbReference type="PROSITE" id="PS51318">
    <property type="entry name" value="TAT"/>
    <property type="match status" value="1"/>
</dbReference>
<name>A0A1S8D8U4_9PROT</name>
<dbReference type="RefSeq" id="WP_058389030.1">
    <property type="nucleotide sequence ID" value="NZ_LLWF02000004.1"/>
</dbReference>
<dbReference type="Proteomes" id="UP000054844">
    <property type="component" value="Unassembled WGS sequence"/>
</dbReference>
<keyword evidence="4" id="KW-1185">Reference proteome</keyword>
<dbReference type="STRING" id="207340.APZ41_003110"/>
<accession>A0A1S8D8U4</accession>
<organism evidence="3 4">
    <name type="scientific">Roseomonas mucosa</name>
    <dbReference type="NCBI Taxonomy" id="207340"/>
    <lineage>
        <taxon>Bacteria</taxon>
        <taxon>Pseudomonadati</taxon>
        <taxon>Pseudomonadota</taxon>
        <taxon>Alphaproteobacteria</taxon>
        <taxon>Acetobacterales</taxon>
        <taxon>Roseomonadaceae</taxon>
        <taxon>Roseomonas</taxon>
    </lineage>
</organism>
<feature type="domain" description="ABC-type glycine betaine transport system substrate-binding" evidence="2">
    <location>
        <begin position="36"/>
        <end position="307"/>
    </location>
</feature>
<comment type="caution">
    <text evidence="3">The sequence shown here is derived from an EMBL/GenBank/DDBJ whole genome shotgun (WGS) entry which is preliminary data.</text>
</comment>
<sequence length="316" mass="33815">MTPALSRRAVLLAGLALSLPALLPRSARAQAASGRPVVVGSKLDTESALLGQMIALALEAQGMTVERKLQLGPTRILRAAILNGEVDVYPEYTGNGAFFFQMEDDPAWHDPQAGAEKVRALDLERNKLVWLTPGSANNTWAIAVRQDLAKDAKLESLEDLARYLKGGDSTFKLAASAEFVESPAALPAFQKAYGFTLPPERLLVLAGGDTAVTMRAAAERLNGVNAAMVYGTDGAIQALELKVLADPKGAQIVYRPAPVMRQAVFNAHPKMGDWLKPVFDSLSLEVLQKLNAKVVVEGANPRDVAQAQLRNLGAAR</sequence>
<protein>
    <submittedName>
        <fullName evidence="3">ABC transporter substrate-binding protein</fullName>
    </submittedName>
</protein>
<evidence type="ECO:0000313" key="3">
    <source>
        <dbReference type="EMBL" id="ONH84741.1"/>
    </source>
</evidence>
<dbReference type="Gene3D" id="3.40.190.10">
    <property type="entry name" value="Periplasmic binding protein-like II"/>
    <property type="match status" value="1"/>
</dbReference>
<evidence type="ECO:0000313" key="4">
    <source>
        <dbReference type="Proteomes" id="UP000054844"/>
    </source>
</evidence>
<proteinExistence type="predicted"/>
<feature type="chain" id="PRO_5010566005" evidence="1">
    <location>
        <begin position="30"/>
        <end position="316"/>
    </location>
</feature>
<feature type="signal peptide" evidence="1">
    <location>
        <begin position="1"/>
        <end position="29"/>
    </location>
</feature>
<dbReference type="GO" id="GO:0043190">
    <property type="term" value="C:ATP-binding cassette (ABC) transporter complex"/>
    <property type="evidence" value="ECO:0007669"/>
    <property type="project" value="InterPro"/>
</dbReference>
<gene>
    <name evidence="3" type="ORF">APZ41_003110</name>
</gene>
<dbReference type="Pfam" id="PF04069">
    <property type="entry name" value="OpuAC"/>
    <property type="match status" value="1"/>
</dbReference>
<dbReference type="InterPro" id="IPR006311">
    <property type="entry name" value="TAT_signal"/>
</dbReference>
<dbReference type="GO" id="GO:0022857">
    <property type="term" value="F:transmembrane transporter activity"/>
    <property type="evidence" value="ECO:0007669"/>
    <property type="project" value="InterPro"/>
</dbReference>
<evidence type="ECO:0000259" key="2">
    <source>
        <dbReference type="Pfam" id="PF04069"/>
    </source>
</evidence>
<dbReference type="OrthoDB" id="9781705at2"/>
<dbReference type="AlphaFoldDB" id="A0A1S8D8U4"/>
<dbReference type="SUPFAM" id="SSF53850">
    <property type="entry name" value="Periplasmic binding protein-like II"/>
    <property type="match status" value="1"/>
</dbReference>
<evidence type="ECO:0000256" key="1">
    <source>
        <dbReference type="SAM" id="SignalP"/>
    </source>
</evidence>
<keyword evidence="1" id="KW-0732">Signal</keyword>
<dbReference type="EMBL" id="LLWF02000004">
    <property type="protein sequence ID" value="ONH84741.1"/>
    <property type="molecule type" value="Genomic_DNA"/>
</dbReference>